<accession>B8CB29</accession>
<reference evidence="1 2" key="2">
    <citation type="journal article" date="2008" name="Nature">
        <title>The Phaeodactylum genome reveals the evolutionary history of diatom genomes.</title>
        <authorList>
            <person name="Bowler C."/>
            <person name="Allen A.E."/>
            <person name="Badger J.H."/>
            <person name="Grimwood J."/>
            <person name="Jabbari K."/>
            <person name="Kuo A."/>
            <person name="Maheswari U."/>
            <person name="Martens C."/>
            <person name="Maumus F."/>
            <person name="Otillar R.P."/>
            <person name="Rayko E."/>
            <person name="Salamov A."/>
            <person name="Vandepoele K."/>
            <person name="Beszteri B."/>
            <person name="Gruber A."/>
            <person name="Heijde M."/>
            <person name="Katinka M."/>
            <person name="Mock T."/>
            <person name="Valentin K."/>
            <person name="Verret F."/>
            <person name="Berges J.A."/>
            <person name="Brownlee C."/>
            <person name="Cadoret J.P."/>
            <person name="Chiovitti A."/>
            <person name="Choi C.J."/>
            <person name="Coesel S."/>
            <person name="De Martino A."/>
            <person name="Detter J.C."/>
            <person name="Durkin C."/>
            <person name="Falciatore A."/>
            <person name="Fournet J."/>
            <person name="Haruta M."/>
            <person name="Huysman M.J."/>
            <person name="Jenkins B.D."/>
            <person name="Jiroutova K."/>
            <person name="Jorgensen R.E."/>
            <person name="Joubert Y."/>
            <person name="Kaplan A."/>
            <person name="Kroger N."/>
            <person name="Kroth P.G."/>
            <person name="La Roche J."/>
            <person name="Lindquist E."/>
            <person name="Lommer M."/>
            <person name="Martin-Jezequel V."/>
            <person name="Lopez P.J."/>
            <person name="Lucas S."/>
            <person name="Mangogna M."/>
            <person name="McGinnis K."/>
            <person name="Medlin L.K."/>
            <person name="Montsant A."/>
            <person name="Oudot-Le Secq M.P."/>
            <person name="Napoli C."/>
            <person name="Obornik M."/>
            <person name="Parker M.S."/>
            <person name="Petit J.L."/>
            <person name="Porcel B.M."/>
            <person name="Poulsen N."/>
            <person name="Robison M."/>
            <person name="Rychlewski L."/>
            <person name="Rynearson T.A."/>
            <person name="Schmutz J."/>
            <person name="Shapiro H."/>
            <person name="Siaut M."/>
            <person name="Stanley M."/>
            <person name="Sussman M.R."/>
            <person name="Taylor A.R."/>
            <person name="Vardi A."/>
            <person name="von Dassow P."/>
            <person name="Vyverman W."/>
            <person name="Willis A."/>
            <person name="Wyrwicz L.S."/>
            <person name="Rokhsar D.S."/>
            <person name="Weissenbach J."/>
            <person name="Armbrust E.V."/>
            <person name="Green B.R."/>
            <person name="Van de Peer Y."/>
            <person name="Grigoriev I.V."/>
        </authorList>
    </citation>
    <scope>NUCLEOTIDE SEQUENCE [LARGE SCALE GENOMIC DNA]</scope>
    <source>
        <strain evidence="1 2">CCMP1335</strain>
    </source>
</reference>
<sequence length="339" mass="39283">MQQLRQDGYEMPWVAKEEMNTGERETVYKTLRENQVNFASCFLPSDSDERKEFPCDSNLLLHGLDIANRNQNLFVSAETFSSIDAEGVVMLSSYLAHWEEITIVIYYRRLHEYLASLYNEILKARTFEDNADQWRWDTSIVDCVAEYVSGDSEWYPSYTTRLIERLETNFNSDNIVVMNYHDKSGGDMNELFFCNVMADATHTCDAVRSDRRRSQTVSLNSKVNLDYTDLAYGAKQAGLIEINSDEQMLRVAREIKVHHETLLMGVPFKRECLPVEVLEDLWDMTLQSEMLLFPGQDDNTIAEMRSDFDKAANTSLCKVDVQKALNEESWSLFFFTLNE</sequence>
<evidence type="ECO:0000313" key="2">
    <source>
        <dbReference type="Proteomes" id="UP000001449"/>
    </source>
</evidence>
<keyword evidence="2" id="KW-1185">Reference proteome</keyword>
<dbReference type="HOGENOM" id="CLU_820138_0_0_1"/>
<dbReference type="GeneID" id="7445710"/>
<dbReference type="EMBL" id="CM000648">
    <property type="protein sequence ID" value="EED89056.1"/>
    <property type="molecule type" value="Genomic_DNA"/>
</dbReference>
<dbReference type="AlphaFoldDB" id="B8CB29"/>
<protein>
    <submittedName>
        <fullName evidence="1">Uncharacterized protein</fullName>
    </submittedName>
</protein>
<dbReference type="InParanoid" id="B8CB29"/>
<reference evidence="1 2" key="1">
    <citation type="journal article" date="2004" name="Science">
        <title>The genome of the diatom Thalassiosira pseudonana: ecology, evolution, and metabolism.</title>
        <authorList>
            <person name="Armbrust E.V."/>
            <person name="Berges J.A."/>
            <person name="Bowler C."/>
            <person name="Green B.R."/>
            <person name="Martinez D."/>
            <person name="Putnam N.H."/>
            <person name="Zhou S."/>
            <person name="Allen A.E."/>
            <person name="Apt K.E."/>
            <person name="Bechner M."/>
            <person name="Brzezinski M.A."/>
            <person name="Chaal B.K."/>
            <person name="Chiovitti A."/>
            <person name="Davis A.K."/>
            <person name="Demarest M.S."/>
            <person name="Detter J.C."/>
            <person name="Glavina T."/>
            <person name="Goodstein D."/>
            <person name="Hadi M.Z."/>
            <person name="Hellsten U."/>
            <person name="Hildebrand M."/>
            <person name="Jenkins B.D."/>
            <person name="Jurka J."/>
            <person name="Kapitonov V.V."/>
            <person name="Kroger N."/>
            <person name="Lau W.W."/>
            <person name="Lane T.W."/>
            <person name="Larimer F.W."/>
            <person name="Lippmeier J.C."/>
            <person name="Lucas S."/>
            <person name="Medina M."/>
            <person name="Montsant A."/>
            <person name="Obornik M."/>
            <person name="Parker M.S."/>
            <person name="Palenik B."/>
            <person name="Pazour G.J."/>
            <person name="Richardson P.M."/>
            <person name="Rynearson T.A."/>
            <person name="Saito M.A."/>
            <person name="Schwartz D.C."/>
            <person name="Thamatrakoln K."/>
            <person name="Valentin K."/>
            <person name="Vardi A."/>
            <person name="Wilkerson F.P."/>
            <person name="Rokhsar D.S."/>
        </authorList>
    </citation>
    <scope>NUCLEOTIDE SEQUENCE [LARGE SCALE GENOMIC DNA]</scope>
    <source>
        <strain evidence="1 2">CCMP1335</strain>
    </source>
</reference>
<evidence type="ECO:0000313" key="1">
    <source>
        <dbReference type="EMBL" id="EED89056.1"/>
    </source>
</evidence>
<dbReference type="PaxDb" id="35128-Thaps9351"/>
<dbReference type="RefSeq" id="XP_002293320.1">
    <property type="nucleotide sequence ID" value="XM_002293284.1"/>
</dbReference>
<organism evidence="1 2">
    <name type="scientific">Thalassiosira pseudonana</name>
    <name type="common">Marine diatom</name>
    <name type="synonym">Cyclotella nana</name>
    <dbReference type="NCBI Taxonomy" id="35128"/>
    <lineage>
        <taxon>Eukaryota</taxon>
        <taxon>Sar</taxon>
        <taxon>Stramenopiles</taxon>
        <taxon>Ochrophyta</taxon>
        <taxon>Bacillariophyta</taxon>
        <taxon>Coscinodiscophyceae</taxon>
        <taxon>Thalassiosirophycidae</taxon>
        <taxon>Thalassiosirales</taxon>
        <taxon>Thalassiosiraceae</taxon>
        <taxon>Thalassiosira</taxon>
    </lineage>
</organism>
<dbReference type="Proteomes" id="UP000001449">
    <property type="component" value="Chromosome 13"/>
</dbReference>
<proteinExistence type="predicted"/>
<name>B8CB29_THAPS</name>
<gene>
    <name evidence="1" type="ORF">THAPSDRAFT_9351</name>
</gene>
<dbReference type="KEGG" id="tps:THAPSDRAFT_9351"/>